<gene>
    <name evidence="1" type="ORF">AKJ17_06955</name>
</gene>
<evidence type="ECO:0000313" key="1">
    <source>
        <dbReference type="EMBL" id="KOO04639.1"/>
    </source>
</evidence>
<comment type="caution">
    <text evidence="1">The sequence shown here is derived from an EMBL/GenBank/DDBJ whole genome shotgun (WGS) entry which is preliminary data.</text>
</comment>
<dbReference type="Proteomes" id="UP000037515">
    <property type="component" value="Unassembled WGS sequence"/>
</dbReference>
<evidence type="ECO:0000313" key="2">
    <source>
        <dbReference type="Proteomes" id="UP000037515"/>
    </source>
</evidence>
<dbReference type="RefSeq" id="WP_053395052.1">
    <property type="nucleotide sequence ID" value="NZ_LHPJ01000005.1"/>
</dbReference>
<name>A0A0M0HRE9_VIBNE</name>
<protein>
    <submittedName>
        <fullName evidence="1">Uncharacterized protein</fullName>
    </submittedName>
</protein>
<organism evidence="1 2">
    <name type="scientific">Vibrio nereis</name>
    <dbReference type="NCBI Taxonomy" id="693"/>
    <lineage>
        <taxon>Bacteria</taxon>
        <taxon>Pseudomonadati</taxon>
        <taxon>Pseudomonadota</taxon>
        <taxon>Gammaproteobacteria</taxon>
        <taxon>Vibrionales</taxon>
        <taxon>Vibrionaceae</taxon>
        <taxon>Vibrio</taxon>
    </lineage>
</organism>
<dbReference type="AlphaFoldDB" id="A0A0M0HRE9"/>
<keyword evidence="2" id="KW-1185">Reference proteome</keyword>
<dbReference type="PATRIC" id="fig|693.5.peg.1421"/>
<reference evidence="2" key="1">
    <citation type="submission" date="2015-08" db="EMBL/GenBank/DDBJ databases">
        <title>Vibrio galatheae sp. nov., a novel member of the Vibrionaceae family isolated from the Solomon Islands.</title>
        <authorList>
            <person name="Giubergia S."/>
            <person name="Machado H."/>
            <person name="Mateiu R.V."/>
            <person name="Gram L."/>
        </authorList>
    </citation>
    <scope>NUCLEOTIDE SEQUENCE [LARGE SCALE GENOMIC DNA]</scope>
    <source>
        <strain evidence="2">DSM 19584</strain>
    </source>
</reference>
<proteinExistence type="predicted"/>
<sequence>MEGIELAPELGLLERFANEQVASREKYHLVVFDRNGHTMAGTLAQYSREKGLLVLSGDKDQLSFIRLSEVVHFTLQNASKHKLCLQNRHKADYDISSEAIDVISQLELIEDRLQTNYQIGINFELDESCQAFFHSEELSILIAALEENLAEFAKDDFAKAELMKISKAVIQHRQGDRLRFKLNDSILSISLDLTASVGFKLTALVESGLNKIL</sequence>
<accession>A0A0M0HRE9</accession>
<dbReference type="EMBL" id="LHPJ01000005">
    <property type="protein sequence ID" value="KOO04639.1"/>
    <property type="molecule type" value="Genomic_DNA"/>
</dbReference>